<dbReference type="SUPFAM" id="SSF46955">
    <property type="entry name" value="Putative DNA-binding domain"/>
    <property type="match status" value="1"/>
</dbReference>
<protein>
    <submittedName>
        <fullName evidence="2">Helix-turn-helix domain-containing protein</fullName>
    </submittedName>
</protein>
<dbReference type="AlphaFoldDB" id="A0AAU8MZ58"/>
<reference evidence="2" key="1">
    <citation type="submission" date="2024-06" db="EMBL/GenBank/DDBJ databases">
        <authorList>
            <person name="Li S."/>
        </authorList>
    </citation>
    <scope>NUCLEOTIDE SEQUENCE</scope>
    <source>
        <strain evidence="2">SR10</strain>
    </source>
</reference>
<organism evidence="2">
    <name type="scientific">Lysobacter firmicutimachus</name>
    <dbReference type="NCBI Taxonomy" id="1792846"/>
    <lineage>
        <taxon>Bacteria</taxon>
        <taxon>Pseudomonadati</taxon>
        <taxon>Pseudomonadota</taxon>
        <taxon>Gammaproteobacteria</taxon>
        <taxon>Lysobacterales</taxon>
        <taxon>Lysobacteraceae</taxon>
        <taxon>Lysobacter</taxon>
    </lineage>
</organism>
<feature type="domain" description="Helix-turn-helix" evidence="1">
    <location>
        <begin position="6"/>
        <end position="51"/>
    </location>
</feature>
<evidence type="ECO:0000313" key="2">
    <source>
        <dbReference type="EMBL" id="XCO76507.1"/>
    </source>
</evidence>
<dbReference type="InterPro" id="IPR009061">
    <property type="entry name" value="DNA-bd_dom_put_sf"/>
</dbReference>
<dbReference type="Pfam" id="PF12728">
    <property type="entry name" value="HTH_17"/>
    <property type="match status" value="1"/>
</dbReference>
<accession>A0AAU8MZ58</accession>
<proteinExistence type="predicted"/>
<sequence>MSSNNLSPEQLAARWEVTLDTLQRWRREKVGPRFFKVERRIRYRLEDVEAYESASLRSCGIGAAGAAA</sequence>
<name>A0AAU8MZ58_9GAMM</name>
<dbReference type="EMBL" id="CP159925">
    <property type="protein sequence ID" value="XCO76507.1"/>
    <property type="molecule type" value="Genomic_DNA"/>
</dbReference>
<evidence type="ECO:0000259" key="1">
    <source>
        <dbReference type="Pfam" id="PF12728"/>
    </source>
</evidence>
<dbReference type="InterPro" id="IPR041657">
    <property type="entry name" value="HTH_17"/>
</dbReference>
<dbReference type="RefSeq" id="WP_064746372.1">
    <property type="nucleotide sequence ID" value="NZ_CP159925.1"/>
</dbReference>
<gene>
    <name evidence="2" type="ORF">ABU614_06900</name>
</gene>